<evidence type="ECO:0000256" key="2">
    <source>
        <dbReference type="ARBA" id="ARBA00006472"/>
    </source>
</evidence>
<name>W0DJX3_9GAMM</name>
<dbReference type="InterPro" id="IPR036428">
    <property type="entry name" value="PCD_sf"/>
</dbReference>
<dbReference type="HOGENOM" id="CLU_179139_0_0_6"/>
<comment type="catalytic activity">
    <reaction evidence="1">
        <text>(4aS,6R)-4a-hydroxy-L-erythro-5,6,7,8-tetrahydrobiopterin = (6R)-L-erythro-6,7-dihydrobiopterin + H2O</text>
        <dbReference type="Rhea" id="RHEA:11920"/>
        <dbReference type="ChEBI" id="CHEBI:15377"/>
        <dbReference type="ChEBI" id="CHEBI:15642"/>
        <dbReference type="ChEBI" id="CHEBI:43120"/>
        <dbReference type="EC" id="4.2.1.96"/>
    </reaction>
</comment>
<accession>W0DJX3</accession>
<dbReference type="OrthoDB" id="5297462at2"/>
<dbReference type="KEGG" id="tti:THITH_12320"/>
<dbReference type="RefSeq" id="WP_006748362.1">
    <property type="nucleotide sequence ID" value="NZ_CP007029.1"/>
</dbReference>
<sequence>MSAWKERSRPARLERRYEFPDYETLREFLDRVAELSEQEGLHPDMGFGRTYLNVTIHADDGATELGDRQRRFAEQMDALLPASARPM</sequence>
<dbReference type="GO" id="GO:0006729">
    <property type="term" value="P:tetrahydrobiopterin biosynthetic process"/>
    <property type="evidence" value="ECO:0007669"/>
    <property type="project" value="InterPro"/>
</dbReference>
<comment type="similarity">
    <text evidence="2">Belongs to the pterin-4-alpha-carbinolamine dehydratase family.</text>
</comment>
<keyword evidence="6" id="KW-1185">Reference proteome</keyword>
<evidence type="ECO:0000313" key="5">
    <source>
        <dbReference type="EMBL" id="AHE98914.1"/>
    </source>
</evidence>
<gene>
    <name evidence="5" type="ORF">THITH_12320</name>
</gene>
<evidence type="ECO:0000256" key="4">
    <source>
        <dbReference type="ARBA" id="ARBA00023239"/>
    </source>
</evidence>
<dbReference type="EC" id="4.2.1.96" evidence="3"/>
<dbReference type="EMBL" id="CP007029">
    <property type="protein sequence ID" value="AHE98914.1"/>
    <property type="molecule type" value="Genomic_DNA"/>
</dbReference>
<reference evidence="5 6" key="1">
    <citation type="submission" date="2013-12" db="EMBL/GenBank/DDBJ databases">
        <authorList>
            <consortium name="DOE Joint Genome Institute"/>
            <person name="Muyzer G."/>
            <person name="Huntemann M."/>
            <person name="Han J."/>
            <person name="Chen A."/>
            <person name="Kyrpides N."/>
            <person name="Mavromatis K."/>
            <person name="Markowitz V."/>
            <person name="Palaniappan K."/>
            <person name="Ivanova N."/>
            <person name="Schaumberg A."/>
            <person name="Pati A."/>
            <person name="Liolios K."/>
            <person name="Nordberg H.P."/>
            <person name="Cantor M.N."/>
            <person name="Hua S.X."/>
            <person name="Woyke T."/>
        </authorList>
    </citation>
    <scope>NUCLEOTIDE SEQUENCE [LARGE SCALE GENOMIC DNA]</scope>
    <source>
        <strain evidence="5 6">ARh 1</strain>
    </source>
</reference>
<dbReference type="SUPFAM" id="SSF55248">
    <property type="entry name" value="PCD-like"/>
    <property type="match status" value="1"/>
</dbReference>
<evidence type="ECO:0000256" key="3">
    <source>
        <dbReference type="ARBA" id="ARBA00013252"/>
    </source>
</evidence>
<dbReference type="GO" id="GO:0008124">
    <property type="term" value="F:4-alpha-hydroxytetrahydrobiopterin dehydratase activity"/>
    <property type="evidence" value="ECO:0007669"/>
    <property type="project" value="UniProtKB-EC"/>
</dbReference>
<organism evidence="5 6">
    <name type="scientific">Thioalkalivibrio paradoxus ARh 1</name>
    <dbReference type="NCBI Taxonomy" id="713585"/>
    <lineage>
        <taxon>Bacteria</taxon>
        <taxon>Pseudomonadati</taxon>
        <taxon>Pseudomonadota</taxon>
        <taxon>Gammaproteobacteria</taxon>
        <taxon>Chromatiales</taxon>
        <taxon>Ectothiorhodospiraceae</taxon>
        <taxon>Thioalkalivibrio</taxon>
    </lineage>
</organism>
<evidence type="ECO:0000313" key="6">
    <source>
        <dbReference type="Proteomes" id="UP000005289"/>
    </source>
</evidence>
<dbReference type="InterPro" id="IPR001533">
    <property type="entry name" value="Pterin_deHydtase"/>
</dbReference>
<dbReference type="AlphaFoldDB" id="W0DJX3"/>
<keyword evidence="4" id="KW-0456">Lyase</keyword>
<evidence type="ECO:0000256" key="1">
    <source>
        <dbReference type="ARBA" id="ARBA00001554"/>
    </source>
</evidence>
<dbReference type="Proteomes" id="UP000005289">
    <property type="component" value="Chromosome"/>
</dbReference>
<dbReference type="Pfam" id="PF01329">
    <property type="entry name" value="Pterin_4a"/>
    <property type="match status" value="1"/>
</dbReference>
<protein>
    <recommendedName>
        <fullName evidence="3">4a-hydroxytetrahydrobiopterin dehydratase</fullName>
        <ecNumber evidence="3">4.2.1.96</ecNumber>
    </recommendedName>
</protein>
<dbReference type="Gene3D" id="3.30.1360.20">
    <property type="entry name" value="Transcriptional coactivator/pterin dehydratase"/>
    <property type="match status" value="1"/>
</dbReference>
<dbReference type="STRING" id="713585.THITH_12320"/>
<proteinExistence type="inferred from homology"/>